<evidence type="ECO:0000256" key="1">
    <source>
        <dbReference type="SAM" id="MobiDB-lite"/>
    </source>
</evidence>
<evidence type="ECO:0000313" key="3">
    <source>
        <dbReference type="Proteomes" id="UP000007471"/>
    </source>
</evidence>
<name>E8TGI2_MESCW</name>
<feature type="compositionally biased region" description="Basic and acidic residues" evidence="1">
    <location>
        <begin position="91"/>
        <end position="107"/>
    </location>
</feature>
<feature type="region of interest" description="Disordered" evidence="1">
    <location>
        <begin position="80"/>
        <end position="187"/>
    </location>
</feature>
<sequence length="187" mass="20756">MRGPARAGPSVDIASSSALAGGGRPRGAETQQRSPSWCEPDSAVRRAAPHLAASEAAADKNSDQLKGRCRVQLIMLARNRNRNRPAGRADQGLERRPLPPGRTRLEGDIPWPKATAATRPLLRPPPLRSIKRRAPPPLRSRTHERQDFELMQLRHRQNRGDSRTRQETGRPCRRSRVLLPGQQVSSS</sequence>
<dbReference type="AlphaFoldDB" id="E8TGI2"/>
<dbReference type="KEGG" id="mci:Mesci_5601"/>
<dbReference type="EMBL" id="CP002447">
    <property type="protein sequence ID" value="ADV14695.1"/>
    <property type="molecule type" value="Genomic_DNA"/>
</dbReference>
<dbReference type="OrthoDB" id="9901030at2"/>
<dbReference type="HOGENOM" id="CLU_1446095_0_0_5"/>
<proteinExistence type="predicted"/>
<feature type="compositionally biased region" description="Basic and acidic residues" evidence="1">
    <location>
        <begin position="158"/>
        <end position="170"/>
    </location>
</feature>
<organism evidence="2 3">
    <name type="scientific">Mesorhizobium ciceri biovar biserrulae (strain HAMBI 2942 / LMG 23838 / WSM1271)</name>
    <dbReference type="NCBI Taxonomy" id="765698"/>
    <lineage>
        <taxon>Bacteria</taxon>
        <taxon>Pseudomonadati</taxon>
        <taxon>Pseudomonadota</taxon>
        <taxon>Alphaproteobacteria</taxon>
        <taxon>Hyphomicrobiales</taxon>
        <taxon>Phyllobacteriaceae</taxon>
        <taxon>Mesorhizobium</taxon>
    </lineage>
</organism>
<feature type="region of interest" description="Disordered" evidence="1">
    <location>
        <begin position="1"/>
        <end position="64"/>
    </location>
</feature>
<dbReference type="Proteomes" id="UP000007471">
    <property type="component" value="Chromosome"/>
</dbReference>
<protein>
    <submittedName>
        <fullName evidence="2">Uncharacterized protein</fullName>
    </submittedName>
</protein>
<evidence type="ECO:0000313" key="2">
    <source>
        <dbReference type="EMBL" id="ADV14695.1"/>
    </source>
</evidence>
<gene>
    <name evidence="2" type="ordered locus">Mesci_5601</name>
</gene>
<accession>E8TGI2</accession>
<reference evidence="3" key="1">
    <citation type="submission" date="2011-01" db="EMBL/GenBank/DDBJ databases">
        <title>Complete sequence of chromosome of Mesorhizobium ciceri bv. biserrulae WSM1271.</title>
        <authorList>
            <person name="Lucas S."/>
            <person name="Copeland A."/>
            <person name="Lapidus A."/>
            <person name="Cheng J.-F."/>
            <person name="Goodwin L."/>
            <person name="Pitluck S."/>
            <person name="Teshima H."/>
            <person name="Detter J.C."/>
            <person name="Han C."/>
            <person name="Tapia R."/>
            <person name="Land M."/>
            <person name="Hauser L."/>
            <person name="Kyrpides N."/>
            <person name="Ivanova N."/>
            <person name="Nandasena K."/>
            <person name="Reeve W.G."/>
            <person name="Howieson J.G."/>
            <person name="O'Hara G."/>
            <person name="Tiwari R.P."/>
            <person name="Woyke T."/>
        </authorList>
    </citation>
    <scope>NUCLEOTIDE SEQUENCE [LARGE SCALE GENOMIC DNA]</scope>
    <source>
        <strain evidence="3">HAMBI 2942 / LMG 23838 / WSM1271</strain>
    </source>
</reference>